<gene>
    <name evidence="1" type="ORF">UFOVP603_15</name>
</gene>
<sequence length="322" mass="35694">MSIKRTLKEKFGYDVSGLAAWKDNTLPNITPDLVATSRFLEKLMLEEGVKGSREIALLSSSVALQAKAACTPSPDGSVVFTEKVLTTKPLYMGVEFCNETLNTKMTQVLNALGMKNQEGQLPAPLETILMAYLTKQLQKKAERLVWLGDTASLDTELVHFDGLVKTLKADTAVLKTTTTFATITTSNGYDAAYEVFTKIPAEIFDNQMEVALYTGRTEALAIISDWNASNAYDRIQYTSEGGSIRFILPQTNVEVITVPALDGSNEIFAIPTALVFLGVDAREDENFDIKYDAYNEKLKVDTSFRLGVQYVFPQYFVRVKRA</sequence>
<organism evidence="1">
    <name type="scientific">uncultured Caudovirales phage</name>
    <dbReference type="NCBI Taxonomy" id="2100421"/>
    <lineage>
        <taxon>Viruses</taxon>
        <taxon>Duplodnaviria</taxon>
        <taxon>Heunggongvirae</taxon>
        <taxon>Uroviricota</taxon>
        <taxon>Caudoviricetes</taxon>
        <taxon>Peduoviridae</taxon>
        <taxon>Maltschvirus</taxon>
        <taxon>Maltschvirus maltsch</taxon>
    </lineage>
</organism>
<protein>
    <recommendedName>
        <fullName evidence="2">Major capsid protein</fullName>
    </recommendedName>
</protein>
<dbReference type="SUPFAM" id="SSF56563">
    <property type="entry name" value="Major capsid protein gp5"/>
    <property type="match status" value="1"/>
</dbReference>
<proteinExistence type="predicted"/>
<dbReference type="EMBL" id="LR796578">
    <property type="protein sequence ID" value="CAB4152574.1"/>
    <property type="molecule type" value="Genomic_DNA"/>
</dbReference>
<evidence type="ECO:0000313" key="1">
    <source>
        <dbReference type="EMBL" id="CAB4152574.1"/>
    </source>
</evidence>
<accession>A0A6J5N0B6</accession>
<evidence type="ECO:0008006" key="2">
    <source>
        <dbReference type="Google" id="ProtNLM"/>
    </source>
</evidence>
<name>A0A6J5N0B6_9CAUD</name>
<reference evidence="1" key="1">
    <citation type="submission" date="2020-04" db="EMBL/GenBank/DDBJ databases">
        <authorList>
            <person name="Chiriac C."/>
            <person name="Salcher M."/>
            <person name="Ghai R."/>
            <person name="Kavagutti S V."/>
        </authorList>
    </citation>
    <scope>NUCLEOTIDE SEQUENCE</scope>
</reference>